<reference evidence="1 2" key="1">
    <citation type="journal article" date="2019" name="Appl. Environ. Microbiol.">
        <title>Clostridium scindens ATCC 35704: integration of nutritional requirements, the complete genome sequence, and global transcriptional responses to bile acids.</title>
        <authorList>
            <person name="Devendran S."/>
            <person name="Shrestha R."/>
            <person name="Alves J.M.P."/>
            <person name="Wolf P.G."/>
            <person name="Ly L."/>
            <person name="Hernandez A.G."/>
            <person name="Mendez-Garcia C."/>
            <person name="Inboden A."/>
            <person name="Wiley J."/>
            <person name="Paul O."/>
            <person name="Allen A."/>
            <person name="Springer E."/>
            <person name="Wright C.L."/>
            <person name="Fields C.J."/>
            <person name="Daniel S.L."/>
            <person name="Ridlon J.M."/>
        </authorList>
    </citation>
    <scope>NUCLEOTIDE SEQUENCE [LARGE SCALE GENOMIC DNA]</scope>
    <source>
        <strain evidence="1 2">ATCC 35704</strain>
    </source>
</reference>
<sequence length="51" mass="6134">MATKYRQISLKNTFSDCQDMFMEDTPSFFHLLDEHFDINEFIPSVFTNAFY</sequence>
<proteinExistence type="predicted"/>
<evidence type="ECO:0000313" key="2">
    <source>
        <dbReference type="Proteomes" id="UP000289664"/>
    </source>
</evidence>
<dbReference type="EMBL" id="CP036170">
    <property type="protein sequence ID" value="QBF73051.1"/>
    <property type="molecule type" value="Genomic_DNA"/>
</dbReference>
<dbReference type="Proteomes" id="UP000289664">
    <property type="component" value="Chromosome"/>
</dbReference>
<dbReference type="HOGENOM" id="CLU_3097462_0_0_9"/>
<accession>B0NEM0</accession>
<dbReference type="AlphaFoldDB" id="B0NEM0"/>
<dbReference type="KEGG" id="csci:HDCHBGLK_00406"/>
<keyword evidence="2" id="KW-1185">Reference proteome</keyword>
<gene>
    <name evidence="1" type="ORF">HDCHBGLK_00406</name>
</gene>
<evidence type="ECO:0000313" key="1">
    <source>
        <dbReference type="EMBL" id="QBF73051.1"/>
    </source>
</evidence>
<name>B0NEM0_CLOS5</name>
<organism evidence="1 2">
    <name type="scientific">Clostridium scindens (strain ATCC 35704 / DSM 5676 / VPI 13733 / 19)</name>
    <dbReference type="NCBI Taxonomy" id="411468"/>
    <lineage>
        <taxon>Bacteria</taxon>
        <taxon>Bacillati</taxon>
        <taxon>Bacillota</taxon>
        <taxon>Clostridia</taxon>
        <taxon>Lachnospirales</taxon>
        <taxon>Lachnospiraceae</taxon>
    </lineage>
</organism>
<protein>
    <submittedName>
        <fullName evidence="1">Uncharacterized protein</fullName>
    </submittedName>
</protein>